<dbReference type="PANTHER" id="PTHR35163:SF14">
    <property type="entry name" value="FACTOR OF DNA METHYLATION 1-5_IDN2 DOMAIN-CONTAINING PROTEIN"/>
    <property type="match status" value="1"/>
</dbReference>
<keyword evidence="5" id="KW-0175">Coiled coil</keyword>
<keyword evidence="2 4" id="KW-0863">Zinc-finger</keyword>
<evidence type="ECO:0000256" key="5">
    <source>
        <dbReference type="SAM" id="Coils"/>
    </source>
</evidence>
<sequence>MPSWNDGDTSSEDECDITSLDMALWETPDTTVEPLFCGQLELSKPTCIMHHMRPIKCVAFEGTLTGRRFYGCPVPQSEGVNCGVTEWVDKPWHPILQNCLSRPWDMYHEQNCGRVVDKQKYEKHLAKLKTENDKLCIEYTKLVQDVSKMFDWQDGRVDHMDYQKAVEGEEFEKKNNKEVEESARLEVQMEKLKLAKEQRCILQSQADIIKNTRKAKKEVEQKRDLLKIEKAKLEHVVNELLKDGHASKEKLEKIKAILDS</sequence>
<evidence type="ECO:0000256" key="2">
    <source>
        <dbReference type="ARBA" id="ARBA00022771"/>
    </source>
</evidence>
<evidence type="ECO:0000256" key="3">
    <source>
        <dbReference type="ARBA" id="ARBA00022833"/>
    </source>
</evidence>
<evidence type="ECO:0000256" key="1">
    <source>
        <dbReference type="ARBA" id="ARBA00022723"/>
    </source>
</evidence>
<feature type="coiled-coil region" evidence="5">
    <location>
        <begin position="175"/>
        <end position="243"/>
    </location>
</feature>
<keyword evidence="3" id="KW-0862">Zinc</keyword>
<feature type="domain" description="GRF-type" evidence="6">
    <location>
        <begin position="47"/>
        <end position="91"/>
    </location>
</feature>
<accession>A0A7H4LIG5</accession>
<gene>
    <name evidence="7" type="ORF">CAMPLR22A2D_LOCUS3015</name>
</gene>
<dbReference type="PROSITE" id="PS51999">
    <property type="entry name" value="ZF_GRF"/>
    <property type="match status" value="1"/>
</dbReference>
<proteinExistence type="predicted"/>
<organism evidence="7 8">
    <name type="scientific">Triticum aestivum</name>
    <name type="common">Wheat</name>
    <dbReference type="NCBI Taxonomy" id="4565"/>
    <lineage>
        <taxon>Eukaryota</taxon>
        <taxon>Viridiplantae</taxon>
        <taxon>Streptophyta</taxon>
        <taxon>Embryophyta</taxon>
        <taxon>Tracheophyta</taxon>
        <taxon>Spermatophyta</taxon>
        <taxon>Magnoliopsida</taxon>
        <taxon>Liliopsida</taxon>
        <taxon>Poales</taxon>
        <taxon>Poaceae</taxon>
        <taxon>BOP clade</taxon>
        <taxon>Pooideae</taxon>
        <taxon>Triticodae</taxon>
        <taxon>Triticeae</taxon>
        <taxon>Triticinae</taxon>
        <taxon>Triticum</taxon>
    </lineage>
</organism>
<evidence type="ECO:0000313" key="8">
    <source>
        <dbReference type="Proteomes" id="UP000280104"/>
    </source>
</evidence>
<evidence type="ECO:0000313" key="7">
    <source>
        <dbReference type="EMBL" id="SPT18403.1"/>
    </source>
</evidence>
<dbReference type="PANTHER" id="PTHR35163">
    <property type="entry name" value="OS02G0467300 PROTEIN"/>
    <property type="match status" value="1"/>
</dbReference>
<dbReference type="EMBL" id="LS480641">
    <property type="protein sequence ID" value="SPT18403.1"/>
    <property type="molecule type" value="Genomic_DNA"/>
</dbReference>
<evidence type="ECO:0000256" key="4">
    <source>
        <dbReference type="PROSITE-ProRule" id="PRU01343"/>
    </source>
</evidence>
<dbReference type="Proteomes" id="UP000280104">
    <property type="component" value="Chromosome II"/>
</dbReference>
<keyword evidence="1" id="KW-0479">Metal-binding</keyword>
<dbReference type="AlphaFoldDB" id="A0A7H4LIG5"/>
<reference evidence="7 8" key="1">
    <citation type="submission" date="2018-05" db="EMBL/GenBank/DDBJ databases">
        <authorList>
            <person name="Thind KAUR A."/>
        </authorList>
    </citation>
    <scope>NUCLEOTIDE SEQUENCE [LARGE SCALE GENOMIC DNA]</scope>
</reference>
<dbReference type="GO" id="GO:0008270">
    <property type="term" value="F:zinc ion binding"/>
    <property type="evidence" value="ECO:0007669"/>
    <property type="project" value="UniProtKB-KW"/>
</dbReference>
<name>A0A7H4LIG5_WHEAT</name>
<evidence type="ECO:0000259" key="6">
    <source>
        <dbReference type="PROSITE" id="PS51999"/>
    </source>
</evidence>
<protein>
    <recommendedName>
        <fullName evidence="6">GRF-type domain-containing protein</fullName>
    </recommendedName>
</protein>
<dbReference type="InterPro" id="IPR010666">
    <property type="entry name" value="Znf_GRF"/>
</dbReference>